<dbReference type="FunFam" id="3.30.70.580:FF:000001">
    <property type="entry name" value="tRNA pseudouridine synthase A"/>
    <property type="match status" value="1"/>
</dbReference>
<dbReference type="InterPro" id="IPR001406">
    <property type="entry name" value="PsdUridine_synth_TruA"/>
</dbReference>
<proteinExistence type="inferred from homology"/>
<feature type="domain" description="Pseudouridine synthase I TruA alpha/beta" evidence="8">
    <location>
        <begin position="22"/>
        <end position="117"/>
    </location>
</feature>
<comment type="subunit">
    <text evidence="4">Homodimer.</text>
</comment>
<dbReference type="Proteomes" id="UP000190897">
    <property type="component" value="Unassembled WGS sequence"/>
</dbReference>
<protein>
    <recommendedName>
        <fullName evidence="4">tRNA pseudouridine synthase A</fullName>
        <ecNumber evidence="4">5.4.99.12</ecNumber>
    </recommendedName>
    <alternativeName>
        <fullName evidence="4">tRNA pseudouridine(38-40) synthase</fullName>
    </alternativeName>
    <alternativeName>
        <fullName evidence="4">tRNA pseudouridylate synthase I</fullName>
    </alternativeName>
    <alternativeName>
        <fullName evidence="4">tRNA-uridine isomerase I</fullName>
    </alternativeName>
</protein>
<organism evidence="9 10">
    <name type="scientific">Dyadobacter psychrophilus</name>
    <dbReference type="NCBI Taxonomy" id="651661"/>
    <lineage>
        <taxon>Bacteria</taxon>
        <taxon>Pseudomonadati</taxon>
        <taxon>Bacteroidota</taxon>
        <taxon>Cytophagia</taxon>
        <taxon>Cytophagales</taxon>
        <taxon>Spirosomataceae</taxon>
        <taxon>Dyadobacter</taxon>
    </lineage>
</organism>
<dbReference type="InterPro" id="IPR020103">
    <property type="entry name" value="PsdUridine_synth_cat_dom_sf"/>
</dbReference>
<dbReference type="GO" id="GO:0160147">
    <property type="term" value="F:tRNA pseudouridine(38-40) synthase activity"/>
    <property type="evidence" value="ECO:0007669"/>
    <property type="project" value="UniProtKB-EC"/>
</dbReference>
<dbReference type="CDD" id="cd02570">
    <property type="entry name" value="PseudoU_synth_EcTruA"/>
    <property type="match status" value="1"/>
</dbReference>
<evidence type="ECO:0000259" key="8">
    <source>
        <dbReference type="Pfam" id="PF01416"/>
    </source>
</evidence>
<name>A0A1T5BDI7_9BACT</name>
<dbReference type="GO" id="GO:0003723">
    <property type="term" value="F:RNA binding"/>
    <property type="evidence" value="ECO:0007669"/>
    <property type="project" value="InterPro"/>
</dbReference>
<dbReference type="EC" id="5.4.99.12" evidence="4"/>
<feature type="binding site" evidence="4 6">
    <location>
        <position position="124"/>
    </location>
    <ligand>
        <name>substrate</name>
    </ligand>
</feature>
<dbReference type="Pfam" id="PF01416">
    <property type="entry name" value="PseudoU_synth_1"/>
    <property type="match status" value="2"/>
</dbReference>
<dbReference type="GO" id="GO:0031119">
    <property type="term" value="P:tRNA pseudouridine synthesis"/>
    <property type="evidence" value="ECO:0007669"/>
    <property type="project" value="UniProtKB-UniRule"/>
</dbReference>
<dbReference type="PANTHER" id="PTHR11142:SF0">
    <property type="entry name" value="TRNA PSEUDOURIDINE SYNTHASE-LIKE 1"/>
    <property type="match status" value="1"/>
</dbReference>
<dbReference type="NCBIfam" id="TIGR00071">
    <property type="entry name" value="hisT_truA"/>
    <property type="match status" value="1"/>
</dbReference>
<evidence type="ECO:0000256" key="6">
    <source>
        <dbReference type="PIRSR" id="PIRSR001430-2"/>
    </source>
</evidence>
<accession>A0A1T5BDI7</accession>
<feature type="domain" description="Pseudouridine synthase I TruA alpha/beta" evidence="8">
    <location>
        <begin position="155"/>
        <end position="257"/>
    </location>
</feature>
<evidence type="ECO:0000313" key="9">
    <source>
        <dbReference type="EMBL" id="SKB45352.1"/>
    </source>
</evidence>
<evidence type="ECO:0000256" key="2">
    <source>
        <dbReference type="ARBA" id="ARBA00022694"/>
    </source>
</evidence>
<gene>
    <name evidence="4" type="primary">truA</name>
    <name evidence="9" type="ORF">SAMN05660293_00275</name>
</gene>
<evidence type="ECO:0000256" key="1">
    <source>
        <dbReference type="ARBA" id="ARBA00009375"/>
    </source>
</evidence>
<reference evidence="10" key="1">
    <citation type="submission" date="2017-02" db="EMBL/GenBank/DDBJ databases">
        <authorList>
            <person name="Varghese N."/>
            <person name="Submissions S."/>
        </authorList>
    </citation>
    <scope>NUCLEOTIDE SEQUENCE [LARGE SCALE GENOMIC DNA]</scope>
    <source>
        <strain evidence="10">DSM 22270</strain>
    </source>
</reference>
<comment type="catalytic activity">
    <reaction evidence="4 7">
        <text>uridine(38/39/40) in tRNA = pseudouridine(38/39/40) in tRNA</text>
        <dbReference type="Rhea" id="RHEA:22376"/>
        <dbReference type="Rhea" id="RHEA-COMP:10085"/>
        <dbReference type="Rhea" id="RHEA-COMP:10087"/>
        <dbReference type="ChEBI" id="CHEBI:65314"/>
        <dbReference type="ChEBI" id="CHEBI:65315"/>
        <dbReference type="EC" id="5.4.99.12"/>
    </reaction>
</comment>
<dbReference type="Gene3D" id="3.30.70.580">
    <property type="entry name" value="Pseudouridine synthase I, catalytic domain, N-terminal subdomain"/>
    <property type="match status" value="1"/>
</dbReference>
<dbReference type="PANTHER" id="PTHR11142">
    <property type="entry name" value="PSEUDOURIDYLATE SYNTHASE"/>
    <property type="match status" value="1"/>
</dbReference>
<dbReference type="AlphaFoldDB" id="A0A1T5BDI7"/>
<dbReference type="InterPro" id="IPR020094">
    <property type="entry name" value="TruA/RsuA/RluB/E/F_N"/>
</dbReference>
<evidence type="ECO:0000313" key="10">
    <source>
        <dbReference type="Proteomes" id="UP000190897"/>
    </source>
</evidence>
<dbReference type="InterPro" id="IPR020097">
    <property type="entry name" value="PsdUridine_synth_TruA_a/b_dom"/>
</dbReference>
<keyword evidence="10" id="KW-1185">Reference proteome</keyword>
<dbReference type="STRING" id="651661.SAMN05660293_00275"/>
<feature type="active site" description="Nucleophile" evidence="4 5">
    <location>
        <position position="65"/>
    </location>
</feature>
<sequence length="259" mass="29781">MQIANTGRFLYFCKMRYFLEFSYKGTAYNGWQKQNNALGVQQVLEEALAKVLRLPIEITGSSRTDTGVHAEQQFAHFDLENRIEDAELLIYKLNGLIPRDIAVRRIIEVPVDINSRFAATHRKYEYRITKRKNPFLTDLSYMLRAELNVDLMNEAAALLLKHNDFESFSKIHTQVNNFRCTITEAIWIDSEDMLIFHIRANRFLRGMVRALVGTLLDVGKGKRTVAEFEEIILAKNRKVAGAQAPADGLFLVEVGYDFI</sequence>
<comment type="caution">
    <text evidence="4">Lacks conserved residue(s) required for the propagation of feature annotation.</text>
</comment>
<evidence type="ECO:0000256" key="7">
    <source>
        <dbReference type="RuleBase" id="RU003792"/>
    </source>
</evidence>
<dbReference type="HAMAP" id="MF_00171">
    <property type="entry name" value="TruA"/>
    <property type="match status" value="1"/>
</dbReference>
<dbReference type="Gene3D" id="3.30.70.660">
    <property type="entry name" value="Pseudouridine synthase I, catalytic domain, C-terminal subdomain"/>
    <property type="match status" value="1"/>
</dbReference>
<comment type="similarity">
    <text evidence="1 4 7">Belongs to the tRNA pseudouridine synthase TruA family.</text>
</comment>
<dbReference type="SUPFAM" id="SSF55120">
    <property type="entry name" value="Pseudouridine synthase"/>
    <property type="match status" value="1"/>
</dbReference>
<dbReference type="InterPro" id="IPR020095">
    <property type="entry name" value="PsdUridine_synth_TruA_C"/>
</dbReference>
<comment type="function">
    <text evidence="4">Formation of pseudouridine at positions 38, 39 and 40 in the anticodon stem and loop of transfer RNAs.</text>
</comment>
<evidence type="ECO:0000256" key="3">
    <source>
        <dbReference type="ARBA" id="ARBA00023235"/>
    </source>
</evidence>
<evidence type="ECO:0000256" key="5">
    <source>
        <dbReference type="PIRSR" id="PIRSR001430-1"/>
    </source>
</evidence>
<dbReference type="EMBL" id="FUZA01000001">
    <property type="protein sequence ID" value="SKB45352.1"/>
    <property type="molecule type" value="Genomic_DNA"/>
</dbReference>
<dbReference type="PIRSF" id="PIRSF001430">
    <property type="entry name" value="tRNA_psdUrid_synth"/>
    <property type="match status" value="1"/>
</dbReference>
<evidence type="ECO:0000256" key="4">
    <source>
        <dbReference type="HAMAP-Rule" id="MF_00171"/>
    </source>
</evidence>
<keyword evidence="2 4" id="KW-0819">tRNA processing</keyword>
<keyword evidence="3 4" id="KW-0413">Isomerase</keyword>